<proteinExistence type="predicted"/>
<protein>
    <submittedName>
        <fullName evidence="2">Uncharacterized protein</fullName>
    </submittedName>
</protein>
<accession>A0A9D3UA17</accession>
<gene>
    <name evidence="2" type="ORF">J1N35_044784</name>
</gene>
<evidence type="ECO:0000313" key="2">
    <source>
        <dbReference type="EMBL" id="KAH1032610.1"/>
    </source>
</evidence>
<evidence type="ECO:0000256" key="1">
    <source>
        <dbReference type="SAM" id="MobiDB-lite"/>
    </source>
</evidence>
<organism evidence="2 3">
    <name type="scientific">Gossypium stocksii</name>
    <dbReference type="NCBI Taxonomy" id="47602"/>
    <lineage>
        <taxon>Eukaryota</taxon>
        <taxon>Viridiplantae</taxon>
        <taxon>Streptophyta</taxon>
        <taxon>Embryophyta</taxon>
        <taxon>Tracheophyta</taxon>
        <taxon>Spermatophyta</taxon>
        <taxon>Magnoliopsida</taxon>
        <taxon>eudicotyledons</taxon>
        <taxon>Gunneridae</taxon>
        <taxon>Pentapetalae</taxon>
        <taxon>rosids</taxon>
        <taxon>malvids</taxon>
        <taxon>Malvales</taxon>
        <taxon>Malvaceae</taxon>
        <taxon>Malvoideae</taxon>
        <taxon>Gossypium</taxon>
    </lineage>
</organism>
<evidence type="ECO:0000313" key="3">
    <source>
        <dbReference type="Proteomes" id="UP000828251"/>
    </source>
</evidence>
<dbReference type="AlphaFoldDB" id="A0A9D3UA17"/>
<reference evidence="2 3" key="1">
    <citation type="journal article" date="2021" name="Plant Biotechnol. J.">
        <title>Multi-omics assisted identification of the key and species-specific regulatory components of drought-tolerant mechanisms in Gossypium stocksii.</title>
        <authorList>
            <person name="Yu D."/>
            <person name="Ke L."/>
            <person name="Zhang D."/>
            <person name="Wu Y."/>
            <person name="Sun Y."/>
            <person name="Mei J."/>
            <person name="Sun J."/>
            <person name="Sun Y."/>
        </authorList>
    </citation>
    <scope>NUCLEOTIDE SEQUENCE [LARGE SCALE GENOMIC DNA]</scope>
    <source>
        <strain evidence="3">cv. E1</strain>
        <tissue evidence="2">Leaf</tissue>
    </source>
</reference>
<sequence length="380" mass="43132">MPRTRGGSSGWVIPSYPLQQYVTRVLIKPNFYTYTTKTEEMFQALEVRRIKIPNFAYDFSVPVGLHRLSETNGNNFLLPLHAIKENFSPNEWKVGDNNEVVNAIGVQSKIFTWPYGAKDDLRLMLLGYKEEPRNYFNSYCKLRLHPWFSLPSPYVESHVNPNLFTVIVDPRIVGGAGVFGTIIEHGVTSALVKFVAIGGENGELFPWREHISMREFFYSLNNGTNHLMISLLEEIKECMCLGGSSSGVKKPSLQELAFSLQFLLVEASIVGLGFKESISRAEVITSGHFDARRVKFDALYDIADDQLGFDIHFTFGATWEEFAFNWRNFKYFYLDEDPIETSVTPTNEDDNNKAGEGSTRENEASSIPEETLRPPSIVDF</sequence>
<name>A0A9D3UA17_9ROSI</name>
<dbReference type="Proteomes" id="UP000828251">
    <property type="component" value="Unassembled WGS sequence"/>
</dbReference>
<feature type="compositionally biased region" description="Basic and acidic residues" evidence="1">
    <location>
        <begin position="350"/>
        <end position="363"/>
    </location>
</feature>
<comment type="caution">
    <text evidence="2">The sequence shown here is derived from an EMBL/GenBank/DDBJ whole genome shotgun (WGS) entry which is preliminary data.</text>
</comment>
<dbReference type="EMBL" id="JAIQCV010000013">
    <property type="protein sequence ID" value="KAH1032610.1"/>
    <property type="molecule type" value="Genomic_DNA"/>
</dbReference>
<feature type="region of interest" description="Disordered" evidence="1">
    <location>
        <begin position="341"/>
        <end position="380"/>
    </location>
</feature>
<keyword evidence="3" id="KW-1185">Reference proteome</keyword>